<sequence>MRVLVVEDEPRLAQMVRRGLELEGFVVVTAATGPDGLWRATEESFDVIVLDIMLPGISGYQVVREIRARQNWTPILMLTAKDGEYDEADAFDLGADDYLTKPFSYVVLVARLRALVRRGAPMRPVVLTAGDLSLDPGRRRVTRGTEELQLTRREFGLLEYLMRNPDTALTKNEILRNVWDANYAGDENVVEVYVGYLRRKIDTPFGTRTIDTVRGVGYRLTTGCPDAPPAPEA</sequence>
<dbReference type="EMBL" id="FNSV01000005">
    <property type="protein sequence ID" value="SEC76570.1"/>
    <property type="molecule type" value="Genomic_DNA"/>
</dbReference>
<dbReference type="FunFam" id="3.40.50.2300:FF:000001">
    <property type="entry name" value="DNA-binding response regulator PhoB"/>
    <property type="match status" value="1"/>
</dbReference>
<dbReference type="GO" id="GO:0000156">
    <property type="term" value="F:phosphorelay response regulator activity"/>
    <property type="evidence" value="ECO:0007669"/>
    <property type="project" value="TreeGrafter"/>
</dbReference>
<evidence type="ECO:0000256" key="6">
    <source>
        <dbReference type="PROSITE-ProRule" id="PRU00169"/>
    </source>
</evidence>
<protein>
    <submittedName>
        <fullName evidence="10">DNA-binding response regulator, OmpR family, contains REC and winged-helix (WHTH) domain</fullName>
    </submittedName>
</protein>
<evidence type="ECO:0000256" key="7">
    <source>
        <dbReference type="PROSITE-ProRule" id="PRU01091"/>
    </source>
</evidence>
<dbReference type="SUPFAM" id="SSF52172">
    <property type="entry name" value="CheY-like"/>
    <property type="match status" value="1"/>
</dbReference>
<evidence type="ECO:0000256" key="3">
    <source>
        <dbReference type="ARBA" id="ARBA00023015"/>
    </source>
</evidence>
<dbReference type="Pfam" id="PF00072">
    <property type="entry name" value="Response_reg"/>
    <property type="match status" value="1"/>
</dbReference>
<dbReference type="GO" id="GO:0006355">
    <property type="term" value="P:regulation of DNA-templated transcription"/>
    <property type="evidence" value="ECO:0007669"/>
    <property type="project" value="InterPro"/>
</dbReference>
<keyword evidence="5" id="KW-0804">Transcription</keyword>
<name>A0A1H4V6R8_9NOCA</name>
<dbReference type="InterPro" id="IPR001867">
    <property type="entry name" value="OmpR/PhoB-type_DNA-bd"/>
</dbReference>
<dbReference type="PANTHER" id="PTHR48111">
    <property type="entry name" value="REGULATOR OF RPOS"/>
    <property type="match status" value="1"/>
</dbReference>
<keyword evidence="3" id="KW-0805">Transcription regulation</keyword>
<dbReference type="OrthoDB" id="5242569at2"/>
<feature type="domain" description="Response regulatory" evidence="8">
    <location>
        <begin position="2"/>
        <end position="116"/>
    </location>
</feature>
<feature type="modified residue" description="4-aspartylphosphate" evidence="6">
    <location>
        <position position="51"/>
    </location>
</feature>
<evidence type="ECO:0000313" key="10">
    <source>
        <dbReference type="EMBL" id="SEC76570.1"/>
    </source>
</evidence>
<feature type="domain" description="OmpR/PhoB-type" evidence="9">
    <location>
        <begin position="124"/>
        <end position="222"/>
    </location>
</feature>
<evidence type="ECO:0000313" key="11">
    <source>
        <dbReference type="Proteomes" id="UP000183561"/>
    </source>
</evidence>
<dbReference type="FunFam" id="1.10.10.10:FF:000005">
    <property type="entry name" value="Two-component system response regulator"/>
    <property type="match status" value="1"/>
</dbReference>
<dbReference type="Gene3D" id="3.40.50.2300">
    <property type="match status" value="1"/>
</dbReference>
<dbReference type="AlphaFoldDB" id="A0A1H4V6R8"/>
<evidence type="ECO:0000259" key="8">
    <source>
        <dbReference type="PROSITE" id="PS50110"/>
    </source>
</evidence>
<dbReference type="GO" id="GO:0005829">
    <property type="term" value="C:cytosol"/>
    <property type="evidence" value="ECO:0007669"/>
    <property type="project" value="TreeGrafter"/>
</dbReference>
<dbReference type="PROSITE" id="PS50110">
    <property type="entry name" value="RESPONSE_REGULATORY"/>
    <property type="match status" value="1"/>
</dbReference>
<keyword evidence="1 6" id="KW-0597">Phosphoprotein</keyword>
<dbReference type="CDD" id="cd17574">
    <property type="entry name" value="REC_OmpR"/>
    <property type="match status" value="1"/>
</dbReference>
<keyword evidence="11" id="KW-1185">Reference proteome</keyword>
<evidence type="ECO:0000256" key="4">
    <source>
        <dbReference type="ARBA" id="ARBA00023125"/>
    </source>
</evidence>
<dbReference type="RefSeq" id="WP_072943726.1">
    <property type="nucleotide sequence ID" value="NZ_FNSV01000005.1"/>
</dbReference>
<accession>A0A1H4V6R8</accession>
<evidence type="ECO:0000256" key="2">
    <source>
        <dbReference type="ARBA" id="ARBA00023012"/>
    </source>
</evidence>
<reference evidence="11" key="1">
    <citation type="submission" date="2016-10" db="EMBL/GenBank/DDBJ databases">
        <authorList>
            <person name="Varghese N."/>
            <person name="Submissions S."/>
        </authorList>
    </citation>
    <scope>NUCLEOTIDE SEQUENCE [LARGE SCALE GENOMIC DNA]</scope>
    <source>
        <strain evidence="11">DSM 44498</strain>
    </source>
</reference>
<dbReference type="Gene3D" id="1.10.10.10">
    <property type="entry name" value="Winged helix-like DNA-binding domain superfamily/Winged helix DNA-binding domain"/>
    <property type="match status" value="1"/>
</dbReference>
<evidence type="ECO:0000259" key="9">
    <source>
        <dbReference type="PROSITE" id="PS51755"/>
    </source>
</evidence>
<dbReference type="InterPro" id="IPR036388">
    <property type="entry name" value="WH-like_DNA-bd_sf"/>
</dbReference>
<dbReference type="SMART" id="SM00862">
    <property type="entry name" value="Trans_reg_C"/>
    <property type="match status" value="1"/>
</dbReference>
<dbReference type="GO" id="GO:0000976">
    <property type="term" value="F:transcription cis-regulatory region binding"/>
    <property type="evidence" value="ECO:0007669"/>
    <property type="project" value="TreeGrafter"/>
</dbReference>
<dbReference type="Pfam" id="PF00486">
    <property type="entry name" value="Trans_reg_C"/>
    <property type="match status" value="1"/>
</dbReference>
<proteinExistence type="predicted"/>
<dbReference type="CDD" id="cd00383">
    <property type="entry name" value="trans_reg_C"/>
    <property type="match status" value="1"/>
</dbReference>
<dbReference type="SMART" id="SM00448">
    <property type="entry name" value="REC"/>
    <property type="match status" value="1"/>
</dbReference>
<gene>
    <name evidence="10" type="ORF">SAMN04490239_5368</name>
</gene>
<keyword evidence="2" id="KW-0902">Two-component regulatory system</keyword>
<dbReference type="GO" id="GO:0032993">
    <property type="term" value="C:protein-DNA complex"/>
    <property type="evidence" value="ECO:0007669"/>
    <property type="project" value="TreeGrafter"/>
</dbReference>
<dbReference type="Proteomes" id="UP000183561">
    <property type="component" value="Unassembled WGS sequence"/>
</dbReference>
<organism evidence="10 11">
    <name type="scientific">Rhodococcus koreensis</name>
    <dbReference type="NCBI Taxonomy" id="99653"/>
    <lineage>
        <taxon>Bacteria</taxon>
        <taxon>Bacillati</taxon>
        <taxon>Actinomycetota</taxon>
        <taxon>Actinomycetes</taxon>
        <taxon>Mycobacteriales</taxon>
        <taxon>Nocardiaceae</taxon>
        <taxon>Rhodococcus</taxon>
    </lineage>
</organism>
<dbReference type="PANTHER" id="PTHR48111:SF36">
    <property type="entry name" value="TRANSCRIPTIONAL REGULATORY PROTEIN CUTR"/>
    <property type="match status" value="1"/>
</dbReference>
<dbReference type="InterPro" id="IPR001789">
    <property type="entry name" value="Sig_transdc_resp-reg_receiver"/>
</dbReference>
<evidence type="ECO:0000256" key="1">
    <source>
        <dbReference type="ARBA" id="ARBA00022553"/>
    </source>
</evidence>
<dbReference type="InterPro" id="IPR039420">
    <property type="entry name" value="WalR-like"/>
</dbReference>
<dbReference type="InterPro" id="IPR011006">
    <property type="entry name" value="CheY-like_superfamily"/>
</dbReference>
<feature type="DNA-binding region" description="OmpR/PhoB-type" evidence="7">
    <location>
        <begin position="124"/>
        <end position="222"/>
    </location>
</feature>
<keyword evidence="4 7" id="KW-0238">DNA-binding</keyword>
<evidence type="ECO:0000256" key="5">
    <source>
        <dbReference type="ARBA" id="ARBA00023163"/>
    </source>
</evidence>
<dbReference type="PROSITE" id="PS51755">
    <property type="entry name" value="OMPR_PHOB"/>
    <property type="match status" value="1"/>
</dbReference>